<dbReference type="Proteomes" id="UP000255177">
    <property type="component" value="Unassembled WGS sequence"/>
</dbReference>
<keyword evidence="1" id="KW-0808">Transferase</keyword>
<reference evidence="2" key="1">
    <citation type="submission" date="2018-07" db="EMBL/GenBank/DDBJ databases">
        <authorList>
            <person name="Blom J."/>
        </authorList>
    </citation>
    <scope>NUCLEOTIDE SEQUENCE [LARGE SCALE GENOMIC DNA]</scope>
    <source>
        <strain evidence="2">CCOS 864</strain>
    </source>
</reference>
<keyword evidence="1" id="KW-0418">Kinase</keyword>
<dbReference type="EMBL" id="UIDD01000004">
    <property type="protein sequence ID" value="SUQ61996.1"/>
    <property type="molecule type" value="Genomic_DNA"/>
</dbReference>
<dbReference type="GO" id="GO:0019748">
    <property type="term" value="P:secondary metabolic process"/>
    <property type="evidence" value="ECO:0007669"/>
    <property type="project" value="InterPro"/>
</dbReference>
<proteinExistence type="predicted"/>
<dbReference type="GO" id="GO:0050299">
    <property type="term" value="F:streptomycin 3''-kinase activity"/>
    <property type="evidence" value="ECO:0007669"/>
    <property type="project" value="UniProtKB-EC"/>
</dbReference>
<organism evidence="1 2">
    <name type="scientific">Pseudomonas wadenswilerensis</name>
    <dbReference type="NCBI Taxonomy" id="1785161"/>
    <lineage>
        <taxon>Bacteria</taxon>
        <taxon>Pseudomonadati</taxon>
        <taxon>Pseudomonadota</taxon>
        <taxon>Gammaproteobacteria</taxon>
        <taxon>Pseudomonadales</taxon>
        <taxon>Pseudomonadaceae</taxon>
        <taxon>Pseudomonas</taxon>
    </lineage>
</organism>
<evidence type="ECO:0000313" key="2">
    <source>
        <dbReference type="Proteomes" id="UP000255177"/>
    </source>
</evidence>
<dbReference type="InterPro" id="IPR006748">
    <property type="entry name" value="NH2Glyco/OHUrea_AB-resist_kin"/>
</dbReference>
<dbReference type="Gene3D" id="3.90.1200.10">
    <property type="match status" value="1"/>
</dbReference>
<dbReference type="InterPro" id="IPR011009">
    <property type="entry name" value="Kinase-like_dom_sf"/>
</dbReference>
<sequence>MFEPYLQHWQLTADGEPIITHSSHLLPVLYKGKAAMLKIAHEPEEQSGALLMQWWDGQGAAAVLEHTDHAVLLERAQGTASLADYAQHGRDEEATRILCTAIARLHAPRDQPLPPLVELQPWFSGLWPAAEENGGLYRRCADIASQLLASPGEQRVLHGDIHHGNVLDFGNRGWLAIDPKHLYGDRAFDYANLFCNPTHALATDPHCFQRRVQIVCETADLPRQHMLQWIVAWCGLSAAWFLEDDLHEDARTPLQVAQLALNLLEAGN</sequence>
<accession>A0A380SXP8</accession>
<gene>
    <name evidence="1" type="primary">str</name>
    <name evidence="1" type="ORF">CCOS864_01421</name>
</gene>
<dbReference type="EC" id="2.7.1.87" evidence="1"/>
<dbReference type="SUPFAM" id="SSF56112">
    <property type="entry name" value="Protein kinase-like (PK-like)"/>
    <property type="match status" value="1"/>
</dbReference>
<protein>
    <submittedName>
        <fullName evidence="1">Streptomycin 3''-kinase</fullName>
        <ecNumber evidence="1">2.7.1.87</ecNumber>
    </submittedName>
</protein>
<dbReference type="Pfam" id="PF04655">
    <property type="entry name" value="APH_6_hur"/>
    <property type="match status" value="1"/>
</dbReference>
<keyword evidence="2" id="KW-1185">Reference proteome</keyword>
<evidence type="ECO:0000313" key="1">
    <source>
        <dbReference type="EMBL" id="SUQ61996.1"/>
    </source>
</evidence>
<dbReference type="RefSeq" id="WP_115085688.1">
    <property type="nucleotide sequence ID" value="NZ_CBCSFG010000006.1"/>
</dbReference>
<name>A0A380SXP8_9PSED</name>
<dbReference type="AlphaFoldDB" id="A0A380SXP8"/>